<evidence type="ECO:0000313" key="3">
    <source>
        <dbReference type="Proteomes" id="UP001499942"/>
    </source>
</evidence>
<organism evidence="2 3">
    <name type="scientific">Streptomyces gobitricini</name>
    <dbReference type="NCBI Taxonomy" id="68211"/>
    <lineage>
        <taxon>Bacteria</taxon>
        <taxon>Bacillati</taxon>
        <taxon>Actinomycetota</taxon>
        <taxon>Actinomycetes</taxon>
        <taxon>Kitasatosporales</taxon>
        <taxon>Streptomycetaceae</taxon>
        <taxon>Streptomyces</taxon>
    </lineage>
</organism>
<comment type="caution">
    <text evidence="2">The sequence shown here is derived from an EMBL/GenBank/DDBJ whole genome shotgun (WGS) entry which is preliminary data.</text>
</comment>
<gene>
    <name evidence="2" type="ORF">GCM10010393_25960</name>
</gene>
<reference evidence="2 3" key="1">
    <citation type="journal article" date="2019" name="Int. J. Syst. Evol. Microbiol.">
        <title>The Global Catalogue of Microorganisms (GCM) 10K type strain sequencing project: providing services to taxonomists for standard genome sequencing and annotation.</title>
        <authorList>
            <consortium name="The Broad Institute Genomics Platform"/>
            <consortium name="The Broad Institute Genome Sequencing Center for Infectious Disease"/>
            <person name="Wu L."/>
            <person name="Ma J."/>
        </authorList>
    </citation>
    <scope>NUCLEOTIDE SEQUENCE [LARGE SCALE GENOMIC DNA]</scope>
    <source>
        <strain evidence="2 3">JCM 5062</strain>
    </source>
</reference>
<evidence type="ECO:0000256" key="1">
    <source>
        <dbReference type="SAM" id="MobiDB-lite"/>
    </source>
</evidence>
<feature type="region of interest" description="Disordered" evidence="1">
    <location>
        <begin position="1"/>
        <end position="25"/>
    </location>
</feature>
<keyword evidence="3" id="KW-1185">Reference proteome</keyword>
<evidence type="ECO:0000313" key="2">
    <source>
        <dbReference type="EMBL" id="GAA2492852.1"/>
    </source>
</evidence>
<proteinExistence type="predicted"/>
<dbReference type="Proteomes" id="UP001499942">
    <property type="component" value="Unassembled WGS sequence"/>
</dbReference>
<dbReference type="EMBL" id="BAAASR010000015">
    <property type="protein sequence ID" value="GAA2492852.1"/>
    <property type="molecule type" value="Genomic_DNA"/>
</dbReference>
<name>A0ABN3LZ17_9ACTN</name>
<accession>A0ABN3LZ17</accession>
<protein>
    <submittedName>
        <fullName evidence="2">Uncharacterized protein</fullName>
    </submittedName>
</protein>
<sequence length="101" mass="10143">MRERAAARRGRHGGDRWPAWEGVHGAGGGGGGEVGAYALAVRLRSSDRGRPAGRVQADGPGGADGVFLDGAVGLGVAEGCSGAAHRGLAATHRMSCRARRG</sequence>